<organism evidence="3 4">
    <name type="scientific">Cymbomonas tetramitiformis</name>
    <dbReference type="NCBI Taxonomy" id="36881"/>
    <lineage>
        <taxon>Eukaryota</taxon>
        <taxon>Viridiplantae</taxon>
        <taxon>Chlorophyta</taxon>
        <taxon>Pyramimonadophyceae</taxon>
        <taxon>Pyramimonadales</taxon>
        <taxon>Pyramimonadaceae</taxon>
        <taxon>Cymbomonas</taxon>
    </lineage>
</organism>
<feature type="compositionally biased region" description="Pro residues" evidence="1">
    <location>
        <begin position="249"/>
        <end position="260"/>
    </location>
</feature>
<comment type="caution">
    <text evidence="3">The sequence shown here is derived from an EMBL/GenBank/DDBJ whole genome shotgun (WGS) entry which is preliminary data.</text>
</comment>
<evidence type="ECO:0000256" key="1">
    <source>
        <dbReference type="SAM" id="MobiDB-lite"/>
    </source>
</evidence>
<reference evidence="3 4" key="1">
    <citation type="journal article" date="2015" name="Genome Biol. Evol.">
        <title>Comparative Genomics of a Bacterivorous Green Alga Reveals Evolutionary Causalities and Consequences of Phago-Mixotrophic Mode of Nutrition.</title>
        <authorList>
            <person name="Burns J.A."/>
            <person name="Paasch A."/>
            <person name="Narechania A."/>
            <person name="Kim E."/>
        </authorList>
    </citation>
    <scope>NUCLEOTIDE SEQUENCE [LARGE SCALE GENOMIC DNA]</scope>
    <source>
        <strain evidence="3 4">PLY_AMNH</strain>
    </source>
</reference>
<gene>
    <name evidence="3" type="ORF">CYMTET_28562</name>
</gene>
<keyword evidence="2" id="KW-0812">Transmembrane</keyword>
<evidence type="ECO:0000313" key="4">
    <source>
        <dbReference type="Proteomes" id="UP001190700"/>
    </source>
</evidence>
<dbReference type="Proteomes" id="UP001190700">
    <property type="component" value="Unassembled WGS sequence"/>
</dbReference>
<dbReference type="EMBL" id="LGRX02016085">
    <property type="protein sequence ID" value="KAK3262592.1"/>
    <property type="molecule type" value="Genomic_DNA"/>
</dbReference>
<feature type="non-terminal residue" evidence="3">
    <location>
        <position position="1"/>
    </location>
</feature>
<evidence type="ECO:0000256" key="2">
    <source>
        <dbReference type="SAM" id="Phobius"/>
    </source>
</evidence>
<name>A0AAE0KVT8_9CHLO</name>
<feature type="region of interest" description="Disordered" evidence="1">
    <location>
        <begin position="249"/>
        <end position="276"/>
    </location>
</feature>
<accession>A0AAE0KVT8</accession>
<proteinExistence type="predicted"/>
<feature type="transmembrane region" description="Helical" evidence="2">
    <location>
        <begin position="284"/>
        <end position="306"/>
    </location>
</feature>
<evidence type="ECO:0000313" key="3">
    <source>
        <dbReference type="EMBL" id="KAK3262592.1"/>
    </source>
</evidence>
<dbReference type="AlphaFoldDB" id="A0AAE0KVT8"/>
<keyword evidence="2" id="KW-1133">Transmembrane helix</keyword>
<sequence length="473" mass="52316">SLQTSAAEQRTATNAVAGYGTITLGKGSKRRHLSAWVVGRAGVATAIQASDMSHFQRCQLDPTLDYIYSPDDSNDCPPGWFLGTPCPSYQDPVYLHLVLANHLRFIDLSDLVHAPLARDEELRFKTKVYDRDSQPVSTSNQTHVMFEVAVTGLNKEMRVTTGMRMQDTEDGVLVAAAATGNGGFEAVMIGAAHNDYLFENETGVGIVAMLHTMTSMNATADSRSYAFMGSRLLGSIYLPFTSFDFPSFVDPPPSPTPPATPAYSQGEQDDSSGSDGGVSAASAWTWLLLLLGFLAGVALLMGIVYARRRKYAGREPTEEELAIFQEFLADHRRDHIVGDEDYTMNPLRYYEMARRGERDGGNRFGEKKRSSFFESFQARRHSSDGDASKVRRDSYWDQQSNHYNPMVSDLKWMQEGSLLNDMFNRPRFSTSNAGILPLLPEDIPRKVQNPLYEAQMANITAVTPGRPTCALPA</sequence>
<keyword evidence="2" id="KW-0472">Membrane</keyword>
<protein>
    <submittedName>
        <fullName evidence="3">Uncharacterized protein</fullName>
    </submittedName>
</protein>
<keyword evidence="4" id="KW-1185">Reference proteome</keyword>